<dbReference type="PANTHER" id="PTHR21666">
    <property type="entry name" value="PEPTIDASE-RELATED"/>
    <property type="match status" value="1"/>
</dbReference>
<evidence type="ECO:0000256" key="1">
    <source>
        <dbReference type="SAM" id="MobiDB-lite"/>
    </source>
</evidence>
<keyword evidence="5" id="KW-1185">Reference proteome</keyword>
<evidence type="ECO:0000256" key="2">
    <source>
        <dbReference type="SAM" id="SignalP"/>
    </source>
</evidence>
<dbReference type="CDD" id="cd12797">
    <property type="entry name" value="M23_peptidase"/>
    <property type="match status" value="1"/>
</dbReference>
<organism evidence="4 5">
    <name type="scientific">Herpetosiphon gulosus</name>
    <dbReference type="NCBI Taxonomy" id="1973496"/>
    <lineage>
        <taxon>Bacteria</taxon>
        <taxon>Bacillati</taxon>
        <taxon>Chloroflexota</taxon>
        <taxon>Chloroflexia</taxon>
        <taxon>Herpetosiphonales</taxon>
        <taxon>Herpetosiphonaceae</taxon>
        <taxon>Herpetosiphon</taxon>
    </lineage>
</organism>
<evidence type="ECO:0000259" key="3">
    <source>
        <dbReference type="Pfam" id="PF01551"/>
    </source>
</evidence>
<dbReference type="InterPro" id="IPR050570">
    <property type="entry name" value="Cell_wall_metabolism_enzyme"/>
</dbReference>
<dbReference type="PROSITE" id="PS51257">
    <property type="entry name" value="PROKAR_LIPOPROTEIN"/>
    <property type="match status" value="1"/>
</dbReference>
<reference evidence="4 5" key="1">
    <citation type="submission" date="2024-02" db="EMBL/GenBank/DDBJ databases">
        <title>Herpetosiphon gulosus NBRC 112829.</title>
        <authorList>
            <person name="Ichikawa N."/>
            <person name="Katano-Makiyama Y."/>
            <person name="Hidaka K."/>
        </authorList>
    </citation>
    <scope>NUCLEOTIDE SEQUENCE [LARGE SCALE GENOMIC DNA]</scope>
    <source>
        <strain evidence="4 5">NBRC 112829</strain>
    </source>
</reference>
<dbReference type="Gene3D" id="2.70.70.10">
    <property type="entry name" value="Glucose Permease (Domain IIA)"/>
    <property type="match status" value="1"/>
</dbReference>
<dbReference type="InterPro" id="IPR011055">
    <property type="entry name" value="Dup_hybrid_motif"/>
</dbReference>
<dbReference type="Proteomes" id="UP001428290">
    <property type="component" value="Unassembled WGS sequence"/>
</dbReference>
<comment type="caution">
    <text evidence="4">The sequence shown here is derived from an EMBL/GenBank/DDBJ whole genome shotgun (WGS) entry which is preliminary data.</text>
</comment>
<dbReference type="Pfam" id="PF01551">
    <property type="entry name" value="Peptidase_M23"/>
    <property type="match status" value="1"/>
</dbReference>
<feature type="domain" description="M23ase beta-sheet core" evidence="3">
    <location>
        <begin position="304"/>
        <end position="413"/>
    </location>
</feature>
<keyword evidence="2" id="KW-0732">Signal</keyword>
<protein>
    <recommendedName>
        <fullName evidence="3">M23ase beta-sheet core domain-containing protein</fullName>
    </recommendedName>
</protein>
<name>A0ABP9X741_9CHLR</name>
<dbReference type="SUPFAM" id="SSF51261">
    <property type="entry name" value="Duplicated hybrid motif"/>
    <property type="match status" value="1"/>
</dbReference>
<feature type="signal peptide" evidence="2">
    <location>
        <begin position="1"/>
        <end position="26"/>
    </location>
</feature>
<evidence type="ECO:0000313" key="5">
    <source>
        <dbReference type="Proteomes" id="UP001428290"/>
    </source>
</evidence>
<accession>A0ABP9X741</accession>
<sequence>MNERAIGSSILVASLIVLLACAPTYGDEDSPPTIVANWQCPTPSPLPTIQVGVLPTPEPPPEATYIPGSEPTAEAIYTTPLPTATPYVRTGSDYYVNQRIQINSYTLRVTSYRTQPASNGNAYHLVTLALENPTHVPWPLYLDFSQLRAVKGTDGRMIQATWYPSEEAAQQLGISPANDPPLEESGDTLIGGYPIGTSSRTLVFEAPAGDAQAWGITLTNADTSRDDGAGSGQVWVLLRSDPNCTVGIGGGASEGGTIPTAGAPSTGSGRWPVPLDTPITRGYACHSYFTGTRGPCGGATPWWHDGIDFAKPEGTPLYATRDMTVLFAGRDTSTIDCSGISGSKPPHGGFGNYVKTQDAQGYSYWYGHVSAWSVSAGQTVRAGQQLASMGSTGCSTGSHLHFRVRLNGLDRNPLDVIAK</sequence>
<evidence type="ECO:0000313" key="4">
    <source>
        <dbReference type="EMBL" id="GAA5531196.1"/>
    </source>
</evidence>
<feature type="region of interest" description="Disordered" evidence="1">
    <location>
        <begin position="249"/>
        <end position="271"/>
    </location>
</feature>
<proteinExistence type="predicted"/>
<dbReference type="InterPro" id="IPR016047">
    <property type="entry name" value="M23ase_b-sheet_dom"/>
</dbReference>
<dbReference type="PANTHER" id="PTHR21666:SF287">
    <property type="entry name" value="CYTOPLASMIC MEMBRANE PROTEIN"/>
    <property type="match status" value="1"/>
</dbReference>
<dbReference type="RefSeq" id="WP_345724773.1">
    <property type="nucleotide sequence ID" value="NZ_BAABRU010000036.1"/>
</dbReference>
<dbReference type="EMBL" id="BAABRU010000036">
    <property type="protein sequence ID" value="GAA5531196.1"/>
    <property type="molecule type" value="Genomic_DNA"/>
</dbReference>
<gene>
    <name evidence="4" type="ORF">Hgul01_05021</name>
</gene>
<feature type="chain" id="PRO_5045870401" description="M23ase beta-sheet core domain-containing protein" evidence="2">
    <location>
        <begin position="27"/>
        <end position="419"/>
    </location>
</feature>